<organism evidence="2">
    <name type="scientific">Chestnut teal chaphamaparvovirus</name>
    <dbReference type="NCBI Taxonomy" id="2759402"/>
    <lineage>
        <taxon>Viruses</taxon>
        <taxon>Monodnaviria</taxon>
        <taxon>Shotokuvirae</taxon>
        <taxon>Cossaviricota</taxon>
        <taxon>Quintoviricetes</taxon>
        <taxon>Piccovirales</taxon>
        <taxon>Parvoviridae</taxon>
        <taxon>Hamaparvovirinae</taxon>
        <taxon>Chaphamaparvovirus</taxon>
    </lineage>
</organism>
<keyword evidence="2" id="KW-0946">Virion</keyword>
<keyword evidence="2" id="KW-0543">Viral nucleoprotein</keyword>
<evidence type="ECO:0000256" key="1">
    <source>
        <dbReference type="SAM" id="MobiDB-lite"/>
    </source>
</evidence>
<accession>A0A7D7B415</accession>
<reference evidence="2" key="1">
    <citation type="journal article" date="2020" name="Sci">
        <title>Metagenomics characterisation of avian parvoviruses and picornaviruses from Australian wild ducks.</title>
        <authorList>
            <person name="Vibin J."/>
            <person name="Chamings A."/>
            <person name="Klaassen M."/>
            <person name="Bhatta T.R."/>
            <person name="Alexandersen S."/>
        </authorList>
    </citation>
    <scope>NUCLEOTIDE SEQUENCE</scope>
    <source>
        <strain evidence="2">CTCPaV/N482/733nt/CT08.18-AU-2018</strain>
    </source>
</reference>
<protein>
    <submittedName>
        <fullName evidence="2">Nucleoprotein</fullName>
    </submittedName>
</protein>
<dbReference type="GO" id="GO:0019013">
    <property type="term" value="C:viral nucleocapsid"/>
    <property type="evidence" value="ECO:0007669"/>
    <property type="project" value="UniProtKB-KW"/>
</dbReference>
<feature type="region of interest" description="Disordered" evidence="1">
    <location>
        <begin position="1"/>
        <end position="65"/>
    </location>
</feature>
<dbReference type="EMBL" id="MT247771">
    <property type="protein sequence ID" value="QMI57858.1"/>
    <property type="molecule type" value="Genomic_DNA"/>
</dbReference>
<name>A0A7D7B415_9VIRU</name>
<proteinExistence type="predicted"/>
<sequence length="146" mass="16313">MRTQNLQWAPDPCQKEQEAVDQLMEAEEGGGGDKVATQQLGGAPAPQLAQTGDPVPNLDPAVPENEFVTPEPGAHNQWVPMSEEELRDFLLEALNDHSMDIDIDQILNPVRILHLWCPWGGPGVTDMKWAMHYKPKNSKWVGKWLP</sequence>
<evidence type="ECO:0000313" key="2">
    <source>
        <dbReference type="EMBL" id="QMI57858.1"/>
    </source>
</evidence>